<gene>
    <name evidence="1" type="ORF">BHYA_0520g00020</name>
</gene>
<dbReference type="AlphaFoldDB" id="A0A4Z1GC15"/>
<sequence>MGKDSARYFLARFHMKNSPRCGVKCFEELKLFLPAEKFTLMTRVRNTLGLKPDRKGNQAEGVLYVKVITRARREESSTVKLPRTIIEYSYLTSSSPTLEPTTCALGESKSILAEKMTLKQCSKYTKCNALVIAANGAPMIYKQIIAQRSMRVDSVPDLDIFLNSDDKISHYPFEKTYAEARYNPLIMHTSGSTEFPNPAFVKHRTWAFMEA</sequence>
<keyword evidence="2" id="KW-1185">Reference proteome</keyword>
<dbReference type="Proteomes" id="UP000297814">
    <property type="component" value="Unassembled WGS sequence"/>
</dbReference>
<evidence type="ECO:0000313" key="2">
    <source>
        <dbReference type="Proteomes" id="UP000297814"/>
    </source>
</evidence>
<name>A0A4Z1GC15_9HELO</name>
<evidence type="ECO:0000313" key="1">
    <source>
        <dbReference type="EMBL" id="TGO31567.1"/>
    </source>
</evidence>
<reference evidence="1 2" key="1">
    <citation type="submission" date="2017-12" db="EMBL/GenBank/DDBJ databases">
        <title>Comparative genomics of Botrytis spp.</title>
        <authorList>
            <person name="Valero-Jimenez C.A."/>
            <person name="Tapia P."/>
            <person name="Veloso J."/>
            <person name="Silva-Moreno E."/>
            <person name="Staats M."/>
            <person name="Valdes J.H."/>
            <person name="Van Kan J.A.L."/>
        </authorList>
    </citation>
    <scope>NUCLEOTIDE SEQUENCE [LARGE SCALE GENOMIC DNA]</scope>
    <source>
        <strain evidence="1 2">Bh0001</strain>
    </source>
</reference>
<protein>
    <submittedName>
        <fullName evidence="1">Uncharacterized protein</fullName>
    </submittedName>
</protein>
<accession>A0A4Z1GC15</accession>
<dbReference type="EMBL" id="PQXK01000515">
    <property type="protein sequence ID" value="TGO31567.1"/>
    <property type="molecule type" value="Genomic_DNA"/>
</dbReference>
<organism evidence="1 2">
    <name type="scientific">Botrytis hyacinthi</name>
    <dbReference type="NCBI Taxonomy" id="278943"/>
    <lineage>
        <taxon>Eukaryota</taxon>
        <taxon>Fungi</taxon>
        <taxon>Dikarya</taxon>
        <taxon>Ascomycota</taxon>
        <taxon>Pezizomycotina</taxon>
        <taxon>Leotiomycetes</taxon>
        <taxon>Helotiales</taxon>
        <taxon>Sclerotiniaceae</taxon>
        <taxon>Botrytis</taxon>
    </lineage>
</organism>
<proteinExistence type="predicted"/>
<comment type="caution">
    <text evidence="1">The sequence shown here is derived from an EMBL/GenBank/DDBJ whole genome shotgun (WGS) entry which is preliminary data.</text>
</comment>